<keyword evidence="8" id="KW-1185">Reference proteome</keyword>
<accession>K1WQ08</accession>
<keyword evidence="5" id="KW-0496">Mitochondrion</keyword>
<dbReference type="eggNOG" id="ENOG502S81D">
    <property type="taxonomic scope" value="Eukaryota"/>
</dbReference>
<evidence type="ECO:0000256" key="6">
    <source>
        <dbReference type="ARBA" id="ARBA00023136"/>
    </source>
</evidence>
<gene>
    <name evidence="7" type="ORF">MBM_06842</name>
</gene>
<dbReference type="GO" id="GO:0006120">
    <property type="term" value="P:mitochondrial electron transport, NADH to ubiquinone"/>
    <property type="evidence" value="ECO:0007669"/>
    <property type="project" value="InterPro"/>
</dbReference>
<dbReference type="EMBL" id="JH921443">
    <property type="protein sequence ID" value="EKD15081.1"/>
    <property type="molecule type" value="Genomic_DNA"/>
</dbReference>
<organism evidence="7 8">
    <name type="scientific">Marssonina brunnea f. sp. multigermtubi (strain MB_m1)</name>
    <name type="common">Marssonina leaf spot fungus</name>
    <dbReference type="NCBI Taxonomy" id="1072389"/>
    <lineage>
        <taxon>Eukaryota</taxon>
        <taxon>Fungi</taxon>
        <taxon>Dikarya</taxon>
        <taxon>Ascomycota</taxon>
        <taxon>Pezizomycotina</taxon>
        <taxon>Leotiomycetes</taxon>
        <taxon>Helotiales</taxon>
        <taxon>Drepanopezizaceae</taxon>
        <taxon>Drepanopeziza</taxon>
    </lineage>
</organism>
<evidence type="ECO:0000256" key="5">
    <source>
        <dbReference type="ARBA" id="ARBA00023128"/>
    </source>
</evidence>
<evidence type="ECO:0000313" key="7">
    <source>
        <dbReference type="EMBL" id="EKD15081.1"/>
    </source>
</evidence>
<sequence length="191" mass="20477">MAPGNEAYHPHDAIKAAINGTMITGAAGGLVSAIQNSLTKKNVSAWGVFTRTGGTIAVFAAMGGTYEFTRFASANLREKDDSLNTALGGFLAGSVLGLRFGTTPAVLGFGALTAVVMGAYDYTGGALTGYRKDSEMDEFERKELLRKNRRRPIDQTISEIGEGRGVYGPGYDERRRERIKEKYGIEVPAKS</sequence>
<evidence type="ECO:0000256" key="4">
    <source>
        <dbReference type="ARBA" id="ARBA00022989"/>
    </source>
</evidence>
<dbReference type="PANTHER" id="PTHR21382:SF1">
    <property type="entry name" value="NADH DEHYDROGENASE [UBIQUINONE] 1 ALPHA SUBCOMPLEX SUBUNIT 11"/>
    <property type="match status" value="1"/>
</dbReference>
<keyword evidence="4" id="KW-1133">Transmembrane helix</keyword>
<evidence type="ECO:0008006" key="9">
    <source>
        <dbReference type="Google" id="ProtNLM"/>
    </source>
</evidence>
<dbReference type="OMA" id="TMMNLRE"/>
<evidence type="ECO:0000256" key="3">
    <source>
        <dbReference type="ARBA" id="ARBA00022792"/>
    </source>
</evidence>
<dbReference type="InParanoid" id="K1WQ08"/>
<name>K1WQ08_MARBU</name>
<dbReference type="GeneID" id="18762777"/>
<dbReference type="GO" id="GO:0045271">
    <property type="term" value="C:respiratory chain complex I"/>
    <property type="evidence" value="ECO:0007669"/>
    <property type="project" value="InterPro"/>
</dbReference>
<protein>
    <recommendedName>
        <fullName evidence="9">NADH-ubiquinone oxidoreductase 213 kDa subunit</fullName>
    </recommendedName>
</protein>
<dbReference type="STRING" id="1072389.K1WQ08"/>
<dbReference type="Proteomes" id="UP000006753">
    <property type="component" value="Unassembled WGS sequence"/>
</dbReference>
<dbReference type="KEGG" id="mbe:MBM_06842"/>
<proteinExistence type="predicted"/>
<dbReference type="RefSeq" id="XP_007294731.1">
    <property type="nucleotide sequence ID" value="XM_007294669.1"/>
</dbReference>
<dbReference type="GO" id="GO:0005743">
    <property type="term" value="C:mitochondrial inner membrane"/>
    <property type="evidence" value="ECO:0007669"/>
    <property type="project" value="UniProtKB-SubCell"/>
</dbReference>
<dbReference type="HOGENOM" id="CLU_088319_0_0_1"/>
<evidence type="ECO:0000313" key="8">
    <source>
        <dbReference type="Proteomes" id="UP000006753"/>
    </source>
</evidence>
<dbReference type="PANTHER" id="PTHR21382">
    <property type="entry name" value="NADH-UBIQUINONE OXIDOREDUCTASE SUBUNIT"/>
    <property type="match status" value="1"/>
</dbReference>
<keyword evidence="3" id="KW-0999">Mitochondrion inner membrane</keyword>
<keyword evidence="6" id="KW-0472">Membrane</keyword>
<dbReference type="OrthoDB" id="1913277at2759"/>
<dbReference type="InterPro" id="IPR039205">
    <property type="entry name" value="NDUFA11"/>
</dbReference>
<dbReference type="AlphaFoldDB" id="K1WQ08"/>
<reference evidence="7 8" key="1">
    <citation type="journal article" date="2012" name="BMC Genomics">
        <title>Sequencing the genome of Marssonina brunnea reveals fungus-poplar co-evolution.</title>
        <authorList>
            <person name="Zhu S."/>
            <person name="Cao Y.-Z."/>
            <person name="Jiang C."/>
            <person name="Tan B.-Y."/>
            <person name="Wang Z."/>
            <person name="Feng S."/>
            <person name="Zhang L."/>
            <person name="Su X.-H."/>
            <person name="Brejova B."/>
            <person name="Vinar T."/>
            <person name="Xu M."/>
            <person name="Wang M.-X."/>
            <person name="Zhang S.-G."/>
            <person name="Huang M.-R."/>
            <person name="Wu R."/>
            <person name="Zhou Y."/>
        </authorList>
    </citation>
    <scope>NUCLEOTIDE SEQUENCE [LARGE SCALE GENOMIC DNA]</scope>
    <source>
        <strain evidence="7 8">MB_m1</strain>
    </source>
</reference>
<comment type="subcellular location">
    <subcellularLocation>
        <location evidence="1">Mitochondrion inner membrane</location>
        <topology evidence="1">Multi-pass membrane protein</topology>
    </subcellularLocation>
</comment>
<evidence type="ECO:0000256" key="1">
    <source>
        <dbReference type="ARBA" id="ARBA00004448"/>
    </source>
</evidence>
<keyword evidence="2" id="KW-0812">Transmembrane</keyword>
<evidence type="ECO:0000256" key="2">
    <source>
        <dbReference type="ARBA" id="ARBA00022692"/>
    </source>
</evidence>